<reference evidence="3 4" key="1">
    <citation type="submission" date="2016-03" db="EMBL/GenBank/DDBJ databases">
        <title>Draft genome sequence of Acetobacter malorum CECT 7742, a strain isolated from strawberry vinegar.</title>
        <authorList>
            <person name="Sainz F."/>
            <person name="Mas A."/>
            <person name="Torija M.J."/>
        </authorList>
    </citation>
    <scope>NUCLEOTIDE SEQUENCE [LARGE SCALE GENOMIC DNA]</scope>
    <source>
        <strain evidence="3 4">CECT 7742</strain>
    </source>
</reference>
<evidence type="ECO:0000256" key="1">
    <source>
        <dbReference type="SAM" id="Coils"/>
    </source>
</evidence>
<dbReference type="Proteomes" id="UP000077349">
    <property type="component" value="Unassembled WGS sequence"/>
</dbReference>
<dbReference type="EMBL" id="LVHD01000008">
    <property type="protein sequence ID" value="OAG78044.1"/>
    <property type="molecule type" value="Genomic_DNA"/>
</dbReference>
<keyword evidence="1" id="KW-0175">Coiled coil</keyword>
<dbReference type="PATRIC" id="fig|178901.16.peg.700"/>
<feature type="region of interest" description="Disordered" evidence="2">
    <location>
        <begin position="225"/>
        <end position="246"/>
    </location>
</feature>
<comment type="caution">
    <text evidence="3">The sequence shown here is derived from an EMBL/GenBank/DDBJ whole genome shotgun (WGS) entry which is preliminary data.</text>
</comment>
<dbReference type="STRING" id="178901.AmDm5_0724"/>
<evidence type="ECO:0000313" key="3">
    <source>
        <dbReference type="EMBL" id="OAG78044.1"/>
    </source>
</evidence>
<protein>
    <submittedName>
        <fullName evidence="3">Uncharacterized protein</fullName>
    </submittedName>
</protein>
<organism evidence="3 4">
    <name type="scientific">Acetobacter malorum</name>
    <dbReference type="NCBI Taxonomy" id="178901"/>
    <lineage>
        <taxon>Bacteria</taxon>
        <taxon>Pseudomonadati</taxon>
        <taxon>Pseudomonadota</taxon>
        <taxon>Alphaproteobacteria</taxon>
        <taxon>Acetobacterales</taxon>
        <taxon>Acetobacteraceae</taxon>
        <taxon>Acetobacter</taxon>
    </lineage>
</organism>
<evidence type="ECO:0000313" key="4">
    <source>
        <dbReference type="Proteomes" id="UP000077349"/>
    </source>
</evidence>
<sequence>MLPHSFLGETMDLSYSRVDQPMTNFAVTPFFRYETVEDVEASRREKKQVMKTIELCEMRIAGEKNYVPTVPADSIWKTENGLKITYAERFSEQYQQFKVGDSQSGTGTPLQQLRPFGISDAQISLCRALRVYSIEAVQSMEGASLKALGVHANELKRMANAWMAEQMRGGSVLSEVEELRRKVAALEAEKAGAEIIAEEAEDDAAISGAFAAMTDEQLKAYIKERTGAGPRGNPGRETLLRMAEEA</sequence>
<accession>A0A177GF63</accession>
<evidence type="ECO:0000256" key="2">
    <source>
        <dbReference type="SAM" id="MobiDB-lite"/>
    </source>
</evidence>
<proteinExistence type="predicted"/>
<gene>
    <name evidence="3" type="ORF">Amal_00660</name>
</gene>
<dbReference type="AlphaFoldDB" id="A0A177GF63"/>
<name>A0A177GF63_9PROT</name>
<feature type="coiled-coil region" evidence="1">
    <location>
        <begin position="176"/>
        <end position="203"/>
    </location>
</feature>